<sequence>MSATLSTTLSFEPPLSLLAEPGTWFADTMDFERNTLLGGMSHDAHRERLRLMLC</sequence>
<organism evidence="1">
    <name type="scientific">Cucumber mosaic virus</name>
    <name type="common">cucumber mosaic cucumovirus</name>
    <dbReference type="NCBI Taxonomy" id="12305"/>
    <lineage>
        <taxon>Viruses</taxon>
        <taxon>Riboviria</taxon>
        <taxon>Orthornavirae</taxon>
        <taxon>Kitrinoviricota</taxon>
        <taxon>Alsuviricetes</taxon>
        <taxon>Martellivirales</taxon>
        <taxon>Bromoviridae</taxon>
        <taxon>Cucumovirus</taxon>
        <taxon>Cucumovirus CMV</taxon>
    </lineage>
</organism>
<dbReference type="EMBL" id="M20355">
    <property type="protein sequence ID" value="AAA46399.1"/>
    <property type="molecule type" value="Genomic_DNA"/>
</dbReference>
<dbReference type="PIR" id="JE0019">
    <property type="entry name" value="JE0019"/>
</dbReference>
<proteinExistence type="predicted"/>
<dbReference type="Pfam" id="PF06633">
    <property type="entry name" value="DUF1155"/>
    <property type="match status" value="1"/>
</dbReference>
<evidence type="ECO:0000313" key="1">
    <source>
        <dbReference type="EMBL" id="AAA46399.1"/>
    </source>
</evidence>
<protein>
    <submittedName>
        <fullName evidence="1">ORF IIB</fullName>
    </submittedName>
</protein>
<dbReference type="PIR" id="JE0018">
    <property type="entry name" value="JE0018"/>
</dbReference>
<dbReference type="EMBL" id="M20354">
    <property type="protein sequence ID" value="AAA46396.1"/>
    <property type="molecule type" value="Genomic_RNA"/>
</dbReference>
<dbReference type="InterPro" id="IPR009536">
    <property type="entry name" value="CucumberMosaicV_OrfIIB"/>
</dbReference>
<accession>Q89918</accession>
<reference evidence="1" key="1">
    <citation type="journal article" date="1988" name="Virology">
        <title>Cucumber mosaic virus-associated RNA 5. XI. Comparison of 14 CARNA 5 variants relates ability to induce tomato necrosis to a conserved nucleotide sequence.</title>
        <authorList>
            <person name="Kaper J.M."/>
            <person name="Tousignant M.E."/>
            <person name="Steen M.T."/>
        </authorList>
    </citation>
    <scope>NUCLEOTIDE SEQUENCE</scope>
</reference>
<name>Q89918_9BROM</name>